<feature type="domain" description="Histidine kinase" evidence="21">
    <location>
        <begin position="597"/>
        <end position="682"/>
    </location>
</feature>
<comment type="function">
    <text evidence="17">Member of the two-component regulatory system NreB/NreC involved in the control of dissimilatory nitrate/nitrite reduction in response to oxygen. NreB functions as a direct oxygen sensor histidine kinase which is autophosphorylated, in the absence of oxygen, probably at the conserved histidine residue, and transfers its phosphate group probably to a conserved aspartate residue of NreC. NreB/NreC activates the expression of the nitrate (narGHJI) and nitrite (nir) reductase operons, as well as the putative nitrate transporter gene narT.</text>
</comment>
<keyword evidence="11" id="KW-0547">Nucleotide-binding</keyword>
<evidence type="ECO:0000256" key="16">
    <source>
        <dbReference type="ARBA" id="ARBA00023014"/>
    </source>
</evidence>
<dbReference type="Proteomes" id="UP001447516">
    <property type="component" value="Unassembled WGS sequence"/>
</dbReference>
<feature type="transmembrane region" description="Helical" evidence="20">
    <location>
        <begin position="281"/>
        <end position="306"/>
    </location>
</feature>
<name>A0ABV0AQ78_9ACTN</name>
<dbReference type="EMBL" id="JBDJAW010000010">
    <property type="protein sequence ID" value="MEN3536426.1"/>
    <property type="molecule type" value="Genomic_DNA"/>
</dbReference>
<feature type="transmembrane region" description="Helical" evidence="20">
    <location>
        <begin position="248"/>
        <end position="269"/>
    </location>
</feature>
<dbReference type="EC" id="2.7.13.3" evidence="4"/>
<dbReference type="Gene3D" id="3.30.565.10">
    <property type="entry name" value="Histidine kinase-like ATPase, C-terminal domain"/>
    <property type="match status" value="1"/>
</dbReference>
<accession>A0ABV0AQ78</accession>
<keyword evidence="9" id="KW-0808">Transferase</keyword>
<dbReference type="RefSeq" id="WP_346226414.1">
    <property type="nucleotide sequence ID" value="NZ_JBDJAW010000010.1"/>
</dbReference>
<comment type="subcellular location">
    <subcellularLocation>
        <location evidence="3">Cytoplasm</location>
    </subcellularLocation>
</comment>
<keyword evidence="6" id="KW-0004">4Fe-4S</keyword>
<protein>
    <recommendedName>
        <fullName evidence="5">Oxygen sensor histidine kinase NreB</fullName>
        <ecNumber evidence="4">2.7.13.3</ecNumber>
    </recommendedName>
    <alternativeName>
        <fullName evidence="18">Nitrogen regulation protein B</fullName>
    </alternativeName>
</protein>
<dbReference type="Pfam" id="PF02518">
    <property type="entry name" value="HATPase_c"/>
    <property type="match status" value="1"/>
</dbReference>
<evidence type="ECO:0000256" key="6">
    <source>
        <dbReference type="ARBA" id="ARBA00022485"/>
    </source>
</evidence>
<evidence type="ECO:0000313" key="22">
    <source>
        <dbReference type="EMBL" id="MEN3536426.1"/>
    </source>
</evidence>
<dbReference type="SUPFAM" id="SSF55874">
    <property type="entry name" value="ATPase domain of HSP90 chaperone/DNA topoisomerase II/histidine kinase"/>
    <property type="match status" value="1"/>
</dbReference>
<dbReference type="InterPro" id="IPR005467">
    <property type="entry name" value="His_kinase_dom"/>
</dbReference>
<evidence type="ECO:0000313" key="23">
    <source>
        <dbReference type="Proteomes" id="UP001447516"/>
    </source>
</evidence>
<evidence type="ECO:0000256" key="8">
    <source>
        <dbReference type="ARBA" id="ARBA00022553"/>
    </source>
</evidence>
<evidence type="ECO:0000256" key="17">
    <source>
        <dbReference type="ARBA" id="ARBA00024827"/>
    </source>
</evidence>
<evidence type="ECO:0000256" key="2">
    <source>
        <dbReference type="ARBA" id="ARBA00001966"/>
    </source>
</evidence>
<keyword evidence="20" id="KW-0472">Membrane</keyword>
<proteinExistence type="predicted"/>
<dbReference type="Pfam" id="PF07730">
    <property type="entry name" value="HisKA_3"/>
    <property type="match status" value="1"/>
</dbReference>
<keyword evidence="16" id="KW-0411">Iron-sulfur</keyword>
<keyword evidence="20" id="KW-0812">Transmembrane</keyword>
<reference evidence="22 23" key="1">
    <citation type="submission" date="2024-05" db="EMBL/GenBank/DDBJ databases">
        <title>Microbispora sp.ZYX-F-249.</title>
        <authorList>
            <person name="Xie H."/>
        </authorList>
    </citation>
    <scope>NUCLEOTIDE SEQUENCE [LARGE SCALE GENOMIC DNA]</scope>
    <source>
        <strain evidence="22 23">ZYX-F-249</strain>
    </source>
</reference>
<evidence type="ECO:0000256" key="12">
    <source>
        <dbReference type="ARBA" id="ARBA00022777"/>
    </source>
</evidence>
<dbReference type="SMART" id="SM00387">
    <property type="entry name" value="HATPase_c"/>
    <property type="match status" value="1"/>
</dbReference>
<keyword evidence="12 22" id="KW-0418">Kinase</keyword>
<dbReference type="InterPro" id="IPR003594">
    <property type="entry name" value="HATPase_dom"/>
</dbReference>
<evidence type="ECO:0000256" key="3">
    <source>
        <dbReference type="ARBA" id="ARBA00004496"/>
    </source>
</evidence>
<evidence type="ECO:0000256" key="15">
    <source>
        <dbReference type="ARBA" id="ARBA00023012"/>
    </source>
</evidence>
<evidence type="ECO:0000256" key="7">
    <source>
        <dbReference type="ARBA" id="ARBA00022490"/>
    </source>
</evidence>
<evidence type="ECO:0000256" key="14">
    <source>
        <dbReference type="ARBA" id="ARBA00023004"/>
    </source>
</evidence>
<keyword evidence="23" id="KW-1185">Reference proteome</keyword>
<feature type="transmembrane region" description="Helical" evidence="20">
    <location>
        <begin position="146"/>
        <end position="166"/>
    </location>
</feature>
<dbReference type="InterPro" id="IPR050482">
    <property type="entry name" value="Sensor_HK_TwoCompSys"/>
</dbReference>
<feature type="transmembrane region" description="Helical" evidence="20">
    <location>
        <begin position="12"/>
        <end position="35"/>
    </location>
</feature>
<dbReference type="PANTHER" id="PTHR24421:SF10">
    <property type="entry name" value="NITRATE_NITRITE SENSOR PROTEIN NARQ"/>
    <property type="match status" value="1"/>
</dbReference>
<dbReference type="GO" id="GO:0016301">
    <property type="term" value="F:kinase activity"/>
    <property type="evidence" value="ECO:0007669"/>
    <property type="project" value="UniProtKB-KW"/>
</dbReference>
<evidence type="ECO:0000256" key="4">
    <source>
        <dbReference type="ARBA" id="ARBA00012438"/>
    </source>
</evidence>
<dbReference type="InterPro" id="IPR036890">
    <property type="entry name" value="HATPase_C_sf"/>
</dbReference>
<comment type="caution">
    <text evidence="22">The sequence shown here is derived from an EMBL/GenBank/DDBJ whole genome shotgun (WGS) entry which is preliminary data.</text>
</comment>
<feature type="region of interest" description="Disordered" evidence="19">
    <location>
        <begin position="633"/>
        <end position="653"/>
    </location>
</feature>
<keyword evidence="20" id="KW-1133">Transmembrane helix</keyword>
<sequence length="686" mass="70679">MQDDLRTDRAKVIAARLVAAVAVAAAVGAVALPLLTGVGSVERLLRTPEAVLTPAYALAGAWLLPHPRAGRIGLLLVGTSAFAGTYVLSLSFTAWSDATGRDPGPLVVTTAWLTTWCWVPSLGLAAVLLPLVLPEGRPLPGWWSRLPGPAAALVAAAACVAAVTPRDLGFAVVPDNPLGTDALAPVAAPVGLCLAGGCAAFTALGLVSLVVRFRRADGAERRQVAWIGYGVAATVAAVLLAGAALAPWWVRAFAVLLIPACVVVAALRYRLYDIDVLVNRTLVAAVLLAGTALAYAAVVGWAGAVLGETSRTASFAAAFTIALLFHPARVRVQRAVDRLLYGDRADPHALLLRLDDAVRGAGSPRQALREAAAAVARGLRLRGAAVTVHMPDGPDVETTAGRVDPRPAASFPLHLHGEVVGTLRAMPRAGSPALDPHDHAVLAALTGPLAATAQAVRLTHHLERGRDQLVATREEERRRLRRDLHDGLGPQLAAIAMTIDTADSANGRGDSGRTARLLRVAADQTAEAIADVRRLVRGLRPPALDELGLVGALTSSGLVAGLGQGAATAGDAPAVTVEAELSDPGALPAAVEVAAYRIVQEAVSNALRHGAARRVGVRLRESGDDLVVSVTDDGRGFTPEDSPAGVGTSSMRERAGELGGTLRLHSVPGVGTTVTAVLPLHLGATR</sequence>
<keyword evidence="8" id="KW-0597">Phosphoprotein</keyword>
<evidence type="ECO:0000256" key="13">
    <source>
        <dbReference type="ARBA" id="ARBA00022840"/>
    </source>
</evidence>
<comment type="catalytic activity">
    <reaction evidence="1">
        <text>ATP + protein L-histidine = ADP + protein N-phospho-L-histidine.</text>
        <dbReference type="EC" id="2.7.13.3"/>
    </reaction>
</comment>
<feature type="transmembrane region" description="Helical" evidence="20">
    <location>
        <begin position="72"/>
        <end position="92"/>
    </location>
</feature>
<dbReference type="InterPro" id="IPR011712">
    <property type="entry name" value="Sig_transdc_His_kin_sub3_dim/P"/>
</dbReference>
<dbReference type="PRINTS" id="PR00344">
    <property type="entry name" value="BCTRLSENSOR"/>
</dbReference>
<evidence type="ECO:0000256" key="19">
    <source>
        <dbReference type="SAM" id="MobiDB-lite"/>
    </source>
</evidence>
<evidence type="ECO:0000256" key="18">
    <source>
        <dbReference type="ARBA" id="ARBA00030800"/>
    </source>
</evidence>
<keyword evidence="10" id="KW-0479">Metal-binding</keyword>
<dbReference type="CDD" id="cd16917">
    <property type="entry name" value="HATPase_UhpB-NarQ-NarX-like"/>
    <property type="match status" value="1"/>
</dbReference>
<dbReference type="PANTHER" id="PTHR24421">
    <property type="entry name" value="NITRATE/NITRITE SENSOR PROTEIN NARX-RELATED"/>
    <property type="match status" value="1"/>
</dbReference>
<keyword evidence="14" id="KW-0408">Iron</keyword>
<comment type="cofactor">
    <cofactor evidence="2">
        <name>[4Fe-4S] cluster</name>
        <dbReference type="ChEBI" id="CHEBI:49883"/>
    </cofactor>
</comment>
<gene>
    <name evidence="22" type="ORF">AAH991_15030</name>
</gene>
<evidence type="ECO:0000256" key="1">
    <source>
        <dbReference type="ARBA" id="ARBA00000085"/>
    </source>
</evidence>
<feature type="transmembrane region" description="Helical" evidence="20">
    <location>
        <begin position="223"/>
        <end position="242"/>
    </location>
</feature>
<evidence type="ECO:0000256" key="9">
    <source>
        <dbReference type="ARBA" id="ARBA00022679"/>
    </source>
</evidence>
<organism evidence="22 23">
    <name type="scientific">Microbispora maris</name>
    <dbReference type="NCBI Taxonomy" id="3144104"/>
    <lineage>
        <taxon>Bacteria</taxon>
        <taxon>Bacillati</taxon>
        <taxon>Actinomycetota</taxon>
        <taxon>Actinomycetes</taxon>
        <taxon>Streptosporangiales</taxon>
        <taxon>Streptosporangiaceae</taxon>
        <taxon>Microbispora</taxon>
    </lineage>
</organism>
<feature type="transmembrane region" description="Helical" evidence="20">
    <location>
        <begin position="112"/>
        <end position="134"/>
    </location>
</feature>
<feature type="transmembrane region" description="Helical" evidence="20">
    <location>
        <begin position="186"/>
        <end position="211"/>
    </location>
</feature>
<evidence type="ECO:0000256" key="20">
    <source>
        <dbReference type="SAM" id="Phobius"/>
    </source>
</evidence>
<dbReference type="InterPro" id="IPR004358">
    <property type="entry name" value="Sig_transdc_His_kin-like_C"/>
</dbReference>
<feature type="transmembrane region" description="Helical" evidence="20">
    <location>
        <begin position="47"/>
        <end position="65"/>
    </location>
</feature>
<evidence type="ECO:0000256" key="5">
    <source>
        <dbReference type="ARBA" id="ARBA00017322"/>
    </source>
</evidence>
<keyword evidence="15" id="KW-0902">Two-component regulatory system</keyword>
<evidence type="ECO:0000256" key="10">
    <source>
        <dbReference type="ARBA" id="ARBA00022723"/>
    </source>
</evidence>
<dbReference type="Gene3D" id="1.20.5.1930">
    <property type="match status" value="1"/>
</dbReference>
<evidence type="ECO:0000259" key="21">
    <source>
        <dbReference type="PROSITE" id="PS50109"/>
    </source>
</evidence>
<keyword evidence="7" id="KW-0963">Cytoplasm</keyword>
<dbReference type="PROSITE" id="PS50109">
    <property type="entry name" value="HIS_KIN"/>
    <property type="match status" value="1"/>
</dbReference>
<keyword evidence="13" id="KW-0067">ATP-binding</keyword>
<evidence type="ECO:0000256" key="11">
    <source>
        <dbReference type="ARBA" id="ARBA00022741"/>
    </source>
</evidence>